<gene>
    <name evidence="6" type="ORF">LHGZ1_0750</name>
</gene>
<feature type="active site" evidence="3">
    <location>
        <position position="172"/>
    </location>
</feature>
<dbReference type="RefSeq" id="WP_088861887.1">
    <property type="nucleotide sequence ID" value="NZ_CP022115.1"/>
</dbReference>
<name>A0A248LGF1_9NEIS</name>
<dbReference type="PANTHER" id="PTHR43060:SF15">
    <property type="entry name" value="3-HYDROXYISOBUTYRATE DEHYDROGENASE-LIKE 1, MITOCHONDRIAL-RELATED"/>
    <property type="match status" value="1"/>
</dbReference>
<evidence type="ECO:0000256" key="1">
    <source>
        <dbReference type="ARBA" id="ARBA00023002"/>
    </source>
</evidence>
<sequence length="291" mass="29737">MDTIAFLGMGLMGHRMAGRLLDAGWPLTVWNRDAAKCTPLAARGARVAATPADAAREARWVLLCLADTAAVEAVVFGPDGVAAGIGAGACLVDFSSIAPQATCDMAARLAQSCHAGWIDAPVSGGTAGAEAGTLVMMAGGDAALIDAARPVLAALASRVTRMGPVGTGQTTKLCNQLIVAANSLLVAEAVALARASGVDASLLVPALADGFADSRPFRILAPRMAASEFEPVQWKVATLLKDLDNVQAAAVQAGLELPCAGLAAERLRQQADRAGLAQADLSTIIRLYQQE</sequence>
<dbReference type="GO" id="GO:0051287">
    <property type="term" value="F:NAD binding"/>
    <property type="evidence" value="ECO:0007669"/>
    <property type="project" value="InterPro"/>
</dbReference>
<dbReference type="InterPro" id="IPR015815">
    <property type="entry name" value="HIBADH-related"/>
</dbReference>
<feature type="domain" description="6-phosphogluconate dehydrogenase NADP-binding" evidence="4">
    <location>
        <begin position="3"/>
        <end position="163"/>
    </location>
</feature>
<evidence type="ECO:0000313" key="6">
    <source>
        <dbReference type="EMBL" id="ASJ23581.1"/>
    </source>
</evidence>
<evidence type="ECO:0000256" key="2">
    <source>
        <dbReference type="ARBA" id="ARBA00023027"/>
    </source>
</evidence>
<dbReference type="InterPro" id="IPR029154">
    <property type="entry name" value="HIBADH-like_NADP-bd"/>
</dbReference>
<dbReference type="GO" id="GO:0050661">
    <property type="term" value="F:NADP binding"/>
    <property type="evidence" value="ECO:0007669"/>
    <property type="project" value="InterPro"/>
</dbReference>
<dbReference type="EMBL" id="CP022115">
    <property type="protein sequence ID" value="ASJ23581.1"/>
    <property type="molecule type" value="Genomic_DNA"/>
</dbReference>
<dbReference type="GO" id="GO:0016491">
    <property type="term" value="F:oxidoreductase activity"/>
    <property type="evidence" value="ECO:0007669"/>
    <property type="project" value="UniProtKB-KW"/>
</dbReference>
<evidence type="ECO:0000313" key="7">
    <source>
        <dbReference type="Proteomes" id="UP000197424"/>
    </source>
</evidence>
<dbReference type="InterPro" id="IPR006115">
    <property type="entry name" value="6PGDH_NADP-bd"/>
</dbReference>
<keyword evidence="1" id="KW-0560">Oxidoreductase</keyword>
<feature type="domain" description="3-hydroxyisobutyrate dehydrogenase-like NAD-binding" evidence="5">
    <location>
        <begin position="166"/>
        <end position="288"/>
    </location>
</feature>
<dbReference type="Gene3D" id="3.40.50.720">
    <property type="entry name" value="NAD(P)-binding Rossmann-like Domain"/>
    <property type="match status" value="1"/>
</dbReference>
<reference evidence="7" key="1">
    <citation type="submission" date="2017-06" db="EMBL/GenBank/DDBJ databases">
        <title>Whole genome sequence of Laribacter hongkongensis LHGZ1.</title>
        <authorList>
            <person name="Chen D."/>
            <person name="Wu H."/>
            <person name="Chen J."/>
        </authorList>
    </citation>
    <scope>NUCLEOTIDE SEQUENCE [LARGE SCALE GENOMIC DNA]</scope>
    <source>
        <strain evidence="7">LHGZ1</strain>
    </source>
</reference>
<evidence type="ECO:0000256" key="3">
    <source>
        <dbReference type="PIRSR" id="PIRSR000103-1"/>
    </source>
</evidence>
<protein>
    <submittedName>
        <fullName evidence="6">Beta-hydroxyacid dehydrogenase-like 3-hydroxyisobutyrate dehydrogenase</fullName>
    </submittedName>
</protein>
<dbReference type="InterPro" id="IPR013328">
    <property type="entry name" value="6PGD_dom2"/>
</dbReference>
<dbReference type="OrthoDB" id="9777604at2"/>
<dbReference type="Pfam" id="PF03446">
    <property type="entry name" value="NAD_binding_2"/>
    <property type="match status" value="1"/>
</dbReference>
<dbReference type="Proteomes" id="UP000197424">
    <property type="component" value="Chromosome"/>
</dbReference>
<dbReference type="SUPFAM" id="SSF48179">
    <property type="entry name" value="6-phosphogluconate dehydrogenase C-terminal domain-like"/>
    <property type="match status" value="1"/>
</dbReference>
<evidence type="ECO:0000259" key="4">
    <source>
        <dbReference type="Pfam" id="PF03446"/>
    </source>
</evidence>
<dbReference type="Gene3D" id="1.10.1040.10">
    <property type="entry name" value="N-(1-d-carboxylethyl)-l-norvaline Dehydrogenase, domain 2"/>
    <property type="match status" value="1"/>
</dbReference>
<dbReference type="PIRSF" id="PIRSF000103">
    <property type="entry name" value="HIBADH"/>
    <property type="match status" value="1"/>
</dbReference>
<proteinExistence type="predicted"/>
<dbReference type="PANTHER" id="PTHR43060">
    <property type="entry name" value="3-HYDROXYISOBUTYRATE DEHYDROGENASE-LIKE 1, MITOCHONDRIAL-RELATED"/>
    <property type="match status" value="1"/>
</dbReference>
<keyword evidence="2" id="KW-0520">NAD</keyword>
<accession>A0A248LGF1</accession>
<organism evidence="6 7">
    <name type="scientific">Laribacter hongkongensis</name>
    <dbReference type="NCBI Taxonomy" id="168471"/>
    <lineage>
        <taxon>Bacteria</taxon>
        <taxon>Pseudomonadati</taxon>
        <taxon>Pseudomonadota</taxon>
        <taxon>Betaproteobacteria</taxon>
        <taxon>Neisseriales</taxon>
        <taxon>Aquaspirillaceae</taxon>
        <taxon>Laribacter</taxon>
    </lineage>
</organism>
<dbReference type="SUPFAM" id="SSF51735">
    <property type="entry name" value="NAD(P)-binding Rossmann-fold domains"/>
    <property type="match status" value="1"/>
</dbReference>
<evidence type="ECO:0000259" key="5">
    <source>
        <dbReference type="Pfam" id="PF14833"/>
    </source>
</evidence>
<dbReference type="AlphaFoldDB" id="A0A248LGF1"/>
<dbReference type="InterPro" id="IPR036291">
    <property type="entry name" value="NAD(P)-bd_dom_sf"/>
</dbReference>
<dbReference type="InterPro" id="IPR008927">
    <property type="entry name" value="6-PGluconate_DH-like_C_sf"/>
</dbReference>
<dbReference type="Pfam" id="PF14833">
    <property type="entry name" value="NAD_binding_11"/>
    <property type="match status" value="1"/>
</dbReference>